<comment type="caution">
    <text evidence="2">The sequence shown here is derived from an EMBL/GenBank/DDBJ whole genome shotgun (WGS) entry which is preliminary data.</text>
</comment>
<keyword evidence="2" id="KW-0378">Hydrolase</keyword>
<dbReference type="GO" id="GO:0016787">
    <property type="term" value="F:hydrolase activity"/>
    <property type="evidence" value="ECO:0007669"/>
    <property type="project" value="UniProtKB-KW"/>
</dbReference>
<dbReference type="EMBL" id="BPQB01000054">
    <property type="protein sequence ID" value="GJE96002.1"/>
    <property type="molecule type" value="Genomic_DNA"/>
</dbReference>
<dbReference type="OrthoDB" id="425534at2759"/>
<evidence type="ECO:0000313" key="3">
    <source>
        <dbReference type="Proteomes" id="UP000703269"/>
    </source>
</evidence>
<evidence type="ECO:0000259" key="1">
    <source>
        <dbReference type="Pfam" id="PF08386"/>
    </source>
</evidence>
<proteinExistence type="predicted"/>
<sequence>MLAITRAFGREKLSYYGVSYGSVLGATFAAMFPDNVGRLAIDGVVNVSSTCSPDGARLGDYFTKGSLTDADAALGDIYAACATAGPHACPIFEATPALVRARVDRLVARVRAAPVPVFNASAAPPFAVADTALVVGQLLNVVGAPYGGALPFAEAVVALERGDGAAMVAGSTQALLAGLDTCAGASAPFAVGFVDVEAPIICGDSVVDTVKTLEEARKEYEAMLEISDLATAWYRTTRGPCTGWTICAKDRMNGSFETNTSFPLLIIGNTHDPRTPIANAFNMSSGFAGSVVLQQNSTGHTLQAGFSACTALALNAYFNNGTLPAPGTVCQTEDEIFGGTAGGALVARGLKRRDAAWQPVLKRVGL</sequence>
<evidence type="ECO:0000313" key="2">
    <source>
        <dbReference type="EMBL" id="GJE96002.1"/>
    </source>
</evidence>
<gene>
    <name evidence="2" type="ORF">PsYK624_121950</name>
</gene>
<dbReference type="Pfam" id="PF08386">
    <property type="entry name" value="Abhydrolase_4"/>
    <property type="match status" value="1"/>
</dbReference>
<dbReference type="Gene3D" id="3.40.50.1820">
    <property type="entry name" value="alpha/beta hydrolase"/>
    <property type="match status" value="1"/>
</dbReference>
<feature type="domain" description="Peptidase S33 tripeptidyl aminopeptidase-like C-terminal" evidence="1">
    <location>
        <begin position="233"/>
        <end position="330"/>
    </location>
</feature>
<dbReference type="SUPFAM" id="SSF53474">
    <property type="entry name" value="alpha/beta-Hydrolases"/>
    <property type="match status" value="1"/>
</dbReference>
<dbReference type="AlphaFoldDB" id="A0A9P3GIY9"/>
<dbReference type="Proteomes" id="UP000703269">
    <property type="component" value="Unassembled WGS sequence"/>
</dbReference>
<dbReference type="InterPro" id="IPR013595">
    <property type="entry name" value="Pept_S33_TAP-like_C"/>
</dbReference>
<organism evidence="2 3">
    <name type="scientific">Phanerochaete sordida</name>
    <dbReference type="NCBI Taxonomy" id="48140"/>
    <lineage>
        <taxon>Eukaryota</taxon>
        <taxon>Fungi</taxon>
        <taxon>Dikarya</taxon>
        <taxon>Basidiomycota</taxon>
        <taxon>Agaricomycotina</taxon>
        <taxon>Agaricomycetes</taxon>
        <taxon>Polyporales</taxon>
        <taxon>Phanerochaetaceae</taxon>
        <taxon>Phanerochaete</taxon>
    </lineage>
</organism>
<dbReference type="InterPro" id="IPR029058">
    <property type="entry name" value="AB_hydrolase_fold"/>
</dbReference>
<keyword evidence="3" id="KW-1185">Reference proteome</keyword>
<protein>
    <submittedName>
        <fullName evidence="2">Alpha/beta hydrolase</fullName>
    </submittedName>
</protein>
<reference evidence="2 3" key="1">
    <citation type="submission" date="2021-08" db="EMBL/GenBank/DDBJ databases">
        <title>Draft Genome Sequence of Phanerochaete sordida strain YK-624.</title>
        <authorList>
            <person name="Mori T."/>
            <person name="Dohra H."/>
            <person name="Suzuki T."/>
            <person name="Kawagishi H."/>
            <person name="Hirai H."/>
        </authorList>
    </citation>
    <scope>NUCLEOTIDE SEQUENCE [LARGE SCALE GENOMIC DNA]</scope>
    <source>
        <strain evidence="2 3">YK-624</strain>
    </source>
</reference>
<name>A0A9P3GIY9_9APHY</name>
<accession>A0A9P3GIY9</accession>